<protein>
    <submittedName>
        <fullName evidence="11">P2RY3 protein</fullName>
    </submittedName>
</protein>
<feature type="domain" description="G-protein coupled receptors family 1 profile" evidence="10">
    <location>
        <begin position="1"/>
        <end position="219"/>
    </location>
</feature>
<feature type="non-terminal residue" evidence="11">
    <location>
        <position position="1"/>
    </location>
</feature>
<dbReference type="Gene3D" id="1.20.1070.10">
    <property type="entry name" value="Rhodopsin 7-helix transmembrane proteins"/>
    <property type="match status" value="1"/>
</dbReference>
<feature type="non-terminal residue" evidence="11">
    <location>
        <position position="241"/>
    </location>
</feature>
<dbReference type="PROSITE" id="PS50262">
    <property type="entry name" value="G_PROTEIN_RECEP_F1_2"/>
    <property type="match status" value="1"/>
</dbReference>
<keyword evidence="12" id="KW-1185">Reference proteome</keyword>
<sequence length="241" mass="26916">MVLWVLLRRKSAISSSEIFVLNLAAMDAFVCLNAPFAIYNIYFLNNYMIFIGTNCIYFFNLVGSPLFLCCICVERYMAVAHPVRYLRFKSLAYRVAVCAVAWAVTVAISSYLTAYIFNLPTNVMAGYTSALLVVMVFCNVSLLRSLRQSGPGRDEVHPVKKKAFQTVFTIFIILLVFYSPSVVIYPFQSYFSPIVFQCYVGPVCSAFIMPSSCMQPLLYLYNVGKLTCALLPCCAAPSPGP</sequence>
<evidence type="ECO:0000259" key="10">
    <source>
        <dbReference type="PROSITE" id="PS50262"/>
    </source>
</evidence>
<keyword evidence="7" id="KW-0325">Glycoprotein</keyword>
<comment type="caution">
    <text evidence="11">The sequence shown here is derived from an EMBL/GenBank/DDBJ whole genome shotgun (WGS) entry which is preliminary data.</text>
</comment>
<evidence type="ECO:0000256" key="2">
    <source>
        <dbReference type="ARBA" id="ARBA00022692"/>
    </source>
</evidence>
<keyword evidence="8" id="KW-0807">Transducer</keyword>
<keyword evidence="2 9" id="KW-0812">Transmembrane</keyword>
<dbReference type="Proteomes" id="UP001166093">
    <property type="component" value="Unassembled WGS sequence"/>
</dbReference>
<dbReference type="InterPro" id="IPR017452">
    <property type="entry name" value="GPCR_Rhodpsn_7TM"/>
</dbReference>
<evidence type="ECO:0000256" key="5">
    <source>
        <dbReference type="ARBA" id="ARBA00023136"/>
    </source>
</evidence>
<keyword evidence="3 9" id="KW-1133">Transmembrane helix</keyword>
<feature type="transmembrane region" description="Helical" evidence="9">
    <location>
        <begin position="163"/>
        <end position="184"/>
    </location>
</feature>
<reference evidence="11" key="1">
    <citation type="journal article" date="2021" name="Cell">
        <title>Tracing the genetic footprints of vertebrate landing in non-teleost ray-finned fishes.</title>
        <authorList>
            <person name="Bi X."/>
            <person name="Wang K."/>
            <person name="Yang L."/>
            <person name="Pan H."/>
            <person name="Jiang H."/>
            <person name="Wei Q."/>
            <person name="Fang M."/>
            <person name="Yu H."/>
            <person name="Zhu C."/>
            <person name="Cai Y."/>
            <person name="He Y."/>
            <person name="Gan X."/>
            <person name="Zeng H."/>
            <person name="Yu D."/>
            <person name="Zhu Y."/>
            <person name="Jiang H."/>
            <person name="Qiu Q."/>
            <person name="Yang H."/>
            <person name="Zhang Y.E."/>
            <person name="Wang W."/>
            <person name="Zhu M."/>
            <person name="He S."/>
            <person name="Zhang G."/>
        </authorList>
    </citation>
    <scope>NUCLEOTIDE SEQUENCE</scope>
    <source>
        <strain evidence="11">Pddl_001</strain>
    </source>
</reference>
<dbReference type="Pfam" id="PF00001">
    <property type="entry name" value="7tm_1"/>
    <property type="match status" value="1"/>
</dbReference>
<dbReference type="PRINTS" id="PR00237">
    <property type="entry name" value="GPCRRHODOPSN"/>
</dbReference>
<name>A0ABS2XXU3_POLSP</name>
<dbReference type="SUPFAM" id="SSF81321">
    <property type="entry name" value="Family A G protein-coupled receptor-like"/>
    <property type="match status" value="1"/>
</dbReference>
<evidence type="ECO:0000313" key="12">
    <source>
        <dbReference type="Proteomes" id="UP001166093"/>
    </source>
</evidence>
<keyword evidence="5 9" id="KW-0472">Membrane</keyword>
<evidence type="ECO:0000256" key="3">
    <source>
        <dbReference type="ARBA" id="ARBA00022989"/>
    </source>
</evidence>
<gene>
    <name evidence="11" type="primary">P2ry3_1</name>
    <name evidence="11" type="ORF">GTO93_0010447</name>
</gene>
<dbReference type="PANTHER" id="PTHR24232">
    <property type="entry name" value="G-PROTEIN COUPLED RECEPTOR"/>
    <property type="match status" value="1"/>
</dbReference>
<proteinExistence type="predicted"/>
<evidence type="ECO:0000256" key="4">
    <source>
        <dbReference type="ARBA" id="ARBA00023040"/>
    </source>
</evidence>
<organism evidence="11 12">
    <name type="scientific">Polyodon spathula</name>
    <name type="common">North American paddlefish</name>
    <name type="synonym">Squalus spathula</name>
    <dbReference type="NCBI Taxonomy" id="7913"/>
    <lineage>
        <taxon>Eukaryota</taxon>
        <taxon>Metazoa</taxon>
        <taxon>Chordata</taxon>
        <taxon>Craniata</taxon>
        <taxon>Vertebrata</taxon>
        <taxon>Euteleostomi</taxon>
        <taxon>Actinopterygii</taxon>
        <taxon>Chondrostei</taxon>
        <taxon>Acipenseriformes</taxon>
        <taxon>Polyodontidae</taxon>
        <taxon>Polyodon</taxon>
    </lineage>
</organism>
<keyword evidence="6" id="KW-0675">Receptor</keyword>
<feature type="transmembrane region" description="Helical" evidence="9">
    <location>
        <begin position="20"/>
        <end position="42"/>
    </location>
</feature>
<dbReference type="PANTHER" id="PTHR24232:SF107">
    <property type="entry name" value="HYDROXYCARBOXYLIC ACID RECEPTOR 2-LIKE"/>
    <property type="match status" value="1"/>
</dbReference>
<evidence type="ECO:0000256" key="7">
    <source>
        <dbReference type="ARBA" id="ARBA00023180"/>
    </source>
</evidence>
<feature type="transmembrane region" description="Helical" evidence="9">
    <location>
        <begin position="123"/>
        <end position="142"/>
    </location>
</feature>
<evidence type="ECO:0000256" key="8">
    <source>
        <dbReference type="ARBA" id="ARBA00023224"/>
    </source>
</evidence>
<feature type="transmembrane region" description="Helical" evidence="9">
    <location>
        <begin position="48"/>
        <end position="71"/>
    </location>
</feature>
<comment type="subcellular location">
    <subcellularLocation>
        <location evidence="1">Membrane</location>
        <topology evidence="1">Multi-pass membrane protein</topology>
    </subcellularLocation>
</comment>
<keyword evidence="4" id="KW-0297">G-protein coupled receptor</keyword>
<dbReference type="InterPro" id="IPR000276">
    <property type="entry name" value="GPCR_Rhodpsn"/>
</dbReference>
<dbReference type="EMBL" id="JAAWVQ010084095">
    <property type="protein sequence ID" value="MBN3278973.1"/>
    <property type="molecule type" value="Genomic_DNA"/>
</dbReference>
<evidence type="ECO:0000256" key="1">
    <source>
        <dbReference type="ARBA" id="ARBA00004141"/>
    </source>
</evidence>
<evidence type="ECO:0000256" key="9">
    <source>
        <dbReference type="SAM" id="Phobius"/>
    </source>
</evidence>
<feature type="transmembrane region" description="Helical" evidence="9">
    <location>
        <begin position="91"/>
        <end position="117"/>
    </location>
</feature>
<evidence type="ECO:0000256" key="6">
    <source>
        <dbReference type="ARBA" id="ARBA00023170"/>
    </source>
</evidence>
<evidence type="ECO:0000313" key="11">
    <source>
        <dbReference type="EMBL" id="MBN3278973.1"/>
    </source>
</evidence>
<accession>A0ABS2XXU3</accession>